<organism evidence="2 3">
    <name type="scientific">Pelomonas parva</name>
    <dbReference type="NCBI Taxonomy" id="3299032"/>
    <lineage>
        <taxon>Bacteria</taxon>
        <taxon>Pseudomonadati</taxon>
        <taxon>Pseudomonadota</taxon>
        <taxon>Betaproteobacteria</taxon>
        <taxon>Burkholderiales</taxon>
        <taxon>Sphaerotilaceae</taxon>
        <taxon>Roseateles</taxon>
    </lineage>
</organism>
<keyword evidence="3" id="KW-1185">Reference proteome</keyword>
<feature type="transmembrane region" description="Helical" evidence="1">
    <location>
        <begin position="425"/>
        <end position="446"/>
    </location>
</feature>
<dbReference type="RefSeq" id="WP_394477697.1">
    <property type="nucleotide sequence ID" value="NZ_JBIGHV010000003.1"/>
</dbReference>
<dbReference type="Proteomes" id="UP001606210">
    <property type="component" value="Unassembled WGS sequence"/>
</dbReference>
<reference evidence="2 3" key="1">
    <citation type="submission" date="2024-08" db="EMBL/GenBank/DDBJ databases">
        <authorList>
            <person name="Lu H."/>
        </authorList>
    </citation>
    <scope>NUCLEOTIDE SEQUENCE [LARGE SCALE GENOMIC DNA]</scope>
    <source>
        <strain evidence="2 3">LYH14W</strain>
    </source>
</reference>
<protein>
    <submittedName>
        <fullName evidence="2">DUF3526 domain-containing protein</fullName>
    </submittedName>
</protein>
<feature type="transmembrane region" description="Helical" evidence="1">
    <location>
        <begin position="241"/>
        <end position="262"/>
    </location>
</feature>
<feature type="transmembrane region" description="Helical" evidence="1">
    <location>
        <begin position="132"/>
        <end position="152"/>
    </location>
</feature>
<evidence type="ECO:0000313" key="3">
    <source>
        <dbReference type="Proteomes" id="UP001606210"/>
    </source>
</evidence>
<evidence type="ECO:0000256" key="1">
    <source>
        <dbReference type="SAM" id="Phobius"/>
    </source>
</evidence>
<accession>A0ABW7F065</accession>
<comment type="caution">
    <text evidence="2">The sequence shown here is derived from an EMBL/GenBank/DDBJ whole genome shotgun (WGS) entry which is preliminary data.</text>
</comment>
<dbReference type="EMBL" id="JBIGHV010000003">
    <property type="protein sequence ID" value="MFG6429881.1"/>
    <property type="molecule type" value="Genomic_DNA"/>
</dbReference>
<gene>
    <name evidence="2" type="ORF">ACG00Y_08175</name>
</gene>
<feature type="transmembrane region" description="Helical" evidence="1">
    <location>
        <begin position="179"/>
        <end position="200"/>
    </location>
</feature>
<evidence type="ECO:0000313" key="2">
    <source>
        <dbReference type="EMBL" id="MFG6429881.1"/>
    </source>
</evidence>
<proteinExistence type="predicted"/>
<sequence>MSALRFEWRLLSRSRWAMAALLLLLALSTVAVVSGLREVQRQQDTIARVAELQREELARQAPKLTRNGDAGTVGYYAFLGTWDEPTPAAFLALGLRDATPYVLRVRALALQTQLHEGETYNPELALAGRFDLAFVAVYLLPLFLIALLYDLVSSERQSGRLATLLALPGAGRALWLRRAGLRAGLAALCVLLPVLAGGVVSGMPVAALAAVMLALLAYIACWTGLALLVGLRGGSSVANATALMGGWALLTLVLPTLGGAVLSRAVPVQQGVDLMLAQRQAVHGAWDISREDTLARFYQSHPQWQHTAPLPAGFHWKWYYAFQQLGDERVAPQVAAYRAALLARQQATEGLGFALPGVGLQAVLHRVAGTDLLAQLAYQDAITAFHRRLRHQLYPYLFEERKFEAADFARLPRFEPPAPAVDIPLAPLAALAAVAALLLGLAARAAGRVARDRRC</sequence>
<name>A0ABW7F065_9BURK</name>
<keyword evidence="1" id="KW-1133">Transmembrane helix</keyword>
<keyword evidence="1" id="KW-0472">Membrane</keyword>
<dbReference type="Pfam" id="PF12040">
    <property type="entry name" value="DUF3526"/>
    <property type="match status" value="1"/>
</dbReference>
<feature type="transmembrane region" description="Helical" evidence="1">
    <location>
        <begin position="206"/>
        <end position="229"/>
    </location>
</feature>
<keyword evidence="1" id="KW-0812">Transmembrane</keyword>
<dbReference type="PANTHER" id="PTHR43471:SF1">
    <property type="entry name" value="ABC TRANSPORTER PERMEASE PROTEIN NOSY-RELATED"/>
    <property type="match status" value="1"/>
</dbReference>
<dbReference type="InterPro" id="IPR021913">
    <property type="entry name" value="DUF3526"/>
</dbReference>
<dbReference type="PANTHER" id="PTHR43471">
    <property type="entry name" value="ABC TRANSPORTER PERMEASE"/>
    <property type="match status" value="1"/>
</dbReference>